<dbReference type="Proteomes" id="UP000020218">
    <property type="component" value="Unassembled WGS sequence"/>
</dbReference>
<feature type="domain" description="Aminotransferase class I/classII large" evidence="6">
    <location>
        <begin position="53"/>
        <end position="396"/>
    </location>
</feature>
<keyword evidence="4 7" id="KW-0456">Lyase</keyword>
<evidence type="ECO:0000313" key="8">
    <source>
        <dbReference type="Proteomes" id="UP000020218"/>
    </source>
</evidence>
<dbReference type="Gene3D" id="3.40.640.10">
    <property type="entry name" value="Type I PLP-dependent aspartate aminotransferase-like (Major domain)"/>
    <property type="match status" value="1"/>
</dbReference>
<evidence type="ECO:0000256" key="5">
    <source>
        <dbReference type="ARBA" id="ARBA00037974"/>
    </source>
</evidence>
<keyword evidence="8" id="KW-1185">Reference proteome</keyword>
<dbReference type="PANTHER" id="PTHR43525">
    <property type="entry name" value="PROTEIN MALY"/>
    <property type="match status" value="1"/>
</dbReference>
<dbReference type="PANTHER" id="PTHR43525:SF1">
    <property type="entry name" value="PROTEIN MALY"/>
    <property type="match status" value="1"/>
</dbReference>
<dbReference type="InterPro" id="IPR015424">
    <property type="entry name" value="PyrdxlP-dep_Trfase"/>
</dbReference>
<dbReference type="SUPFAM" id="SSF53383">
    <property type="entry name" value="PLP-dependent transferases"/>
    <property type="match status" value="1"/>
</dbReference>
<dbReference type="InterPro" id="IPR051798">
    <property type="entry name" value="Class-II_PLP-Dep_Aminotrans"/>
</dbReference>
<comment type="caution">
    <text evidence="7">The sequence shown here is derived from an EMBL/GenBank/DDBJ whole genome shotgun (WGS) entry which is preliminary data.</text>
</comment>
<sequence length="407" mass="44654">MSMIQRAPPDDAVAHSLRSVRSHAADLPAHDFERVIDRSCGDSLKWNRYAGRDVLPLWVADMDFAAPPAIIAALERRVAHGCFGYAEPMPELHEAVIGHLQREYGWQVEADWLLWLPGLVSGLNVACRAVDGDVITATPVYPPFLSAPRLSDRRLTTAPLCQVHERWTYDFAALQDAVLPSSRLLLLCHPHNPVGRAWEREELERIAAFCLRNDLIVCSDEIHCGLVLDAHRRHLPLAMLDEEVARRTITLMAPSKTWNIPGLGCAFAVIADAALRRRFSAAMRGIVPHVNALGLAACEAAYRDCDDWQRALIATLRRNRDTVEAAVRALPGLAMNHVEATYLAWIDARGLAVADPAAFFEAAGVGLSSGAEFGLAGWVRLNFGCPRQTLATALDRMAAACTAALRS</sequence>
<dbReference type="InterPro" id="IPR027619">
    <property type="entry name" value="C-S_lyase_PatB-like"/>
</dbReference>
<dbReference type="AlphaFoldDB" id="A0A011MP91"/>
<dbReference type="GO" id="GO:0047804">
    <property type="term" value="F:cysteine-S-conjugate beta-lyase activity"/>
    <property type="evidence" value="ECO:0007669"/>
    <property type="project" value="UniProtKB-EC"/>
</dbReference>
<reference evidence="7" key="1">
    <citation type="submission" date="2014-02" db="EMBL/GenBank/DDBJ databases">
        <title>Expanding our view of genomic diversity in Candidatus Accumulibacter clades.</title>
        <authorList>
            <person name="Skennerton C.T."/>
            <person name="Barr J.J."/>
            <person name="Slater F.R."/>
            <person name="Bond P.L."/>
            <person name="Tyson G.W."/>
        </authorList>
    </citation>
    <scope>NUCLEOTIDE SEQUENCE [LARGE SCALE GENOMIC DNA]</scope>
</reference>
<dbReference type="CDD" id="cd00609">
    <property type="entry name" value="AAT_like"/>
    <property type="match status" value="1"/>
</dbReference>
<comment type="similarity">
    <text evidence="5">Belongs to the class-II pyridoxal-phosphate-dependent aminotransferase family. MalY/PatB cystathionine beta-lyase subfamily.</text>
</comment>
<organism evidence="7 8">
    <name type="scientific">Candidatus Accumulibacter adjunctus</name>
    <dbReference type="NCBI Taxonomy" id="1454001"/>
    <lineage>
        <taxon>Bacteria</taxon>
        <taxon>Pseudomonadati</taxon>
        <taxon>Pseudomonadota</taxon>
        <taxon>Betaproteobacteria</taxon>
        <taxon>Candidatus Accumulibacter</taxon>
    </lineage>
</organism>
<evidence type="ECO:0000256" key="4">
    <source>
        <dbReference type="ARBA" id="ARBA00023239"/>
    </source>
</evidence>
<dbReference type="STRING" id="1454001.AW08_03718"/>
<evidence type="ECO:0000256" key="1">
    <source>
        <dbReference type="ARBA" id="ARBA00001933"/>
    </source>
</evidence>
<evidence type="ECO:0000313" key="7">
    <source>
        <dbReference type="EMBL" id="EXI64381.1"/>
    </source>
</evidence>
<dbReference type="NCBIfam" id="TIGR04350">
    <property type="entry name" value="C_S_lyase_PatB"/>
    <property type="match status" value="1"/>
</dbReference>
<protein>
    <recommendedName>
        <fullName evidence="2">cysteine-S-conjugate beta-lyase</fullName>
        <ecNumber evidence="2">4.4.1.13</ecNumber>
    </recommendedName>
</protein>
<dbReference type="GO" id="GO:0030170">
    <property type="term" value="F:pyridoxal phosphate binding"/>
    <property type="evidence" value="ECO:0007669"/>
    <property type="project" value="InterPro"/>
</dbReference>
<dbReference type="EC" id="4.4.1.13" evidence="2"/>
<comment type="cofactor">
    <cofactor evidence="1">
        <name>pyridoxal 5'-phosphate</name>
        <dbReference type="ChEBI" id="CHEBI:597326"/>
    </cofactor>
</comment>
<dbReference type="InterPro" id="IPR015421">
    <property type="entry name" value="PyrdxlP-dep_Trfase_major"/>
</dbReference>
<dbReference type="PATRIC" id="fig|1454001.3.peg.3754"/>
<evidence type="ECO:0000256" key="2">
    <source>
        <dbReference type="ARBA" id="ARBA00012224"/>
    </source>
</evidence>
<gene>
    <name evidence="7" type="primary">patB</name>
    <name evidence="7" type="ORF">AW08_03718</name>
</gene>
<evidence type="ECO:0000256" key="3">
    <source>
        <dbReference type="ARBA" id="ARBA00022898"/>
    </source>
</evidence>
<proteinExistence type="inferred from homology"/>
<dbReference type="EMBL" id="JFAX01000036">
    <property type="protein sequence ID" value="EXI64381.1"/>
    <property type="molecule type" value="Genomic_DNA"/>
</dbReference>
<dbReference type="InterPro" id="IPR015422">
    <property type="entry name" value="PyrdxlP-dep_Trfase_small"/>
</dbReference>
<dbReference type="Gene3D" id="3.90.1150.10">
    <property type="entry name" value="Aspartate Aminotransferase, domain 1"/>
    <property type="match status" value="1"/>
</dbReference>
<evidence type="ECO:0000259" key="6">
    <source>
        <dbReference type="Pfam" id="PF00155"/>
    </source>
</evidence>
<dbReference type="InterPro" id="IPR004839">
    <property type="entry name" value="Aminotransferase_I/II_large"/>
</dbReference>
<name>A0A011MP91_9PROT</name>
<keyword evidence="3" id="KW-0663">Pyridoxal phosphate</keyword>
<dbReference type="Pfam" id="PF00155">
    <property type="entry name" value="Aminotran_1_2"/>
    <property type="match status" value="1"/>
</dbReference>
<accession>A0A011MP91</accession>